<evidence type="ECO:0000313" key="1">
    <source>
        <dbReference type="EMBL" id="CZT48380.1"/>
    </source>
</evidence>
<organism evidence="1 2">
    <name type="scientific">Rhynchosporium secalis</name>
    <name type="common">Barley scald fungus</name>
    <dbReference type="NCBI Taxonomy" id="38038"/>
    <lineage>
        <taxon>Eukaryota</taxon>
        <taxon>Fungi</taxon>
        <taxon>Dikarya</taxon>
        <taxon>Ascomycota</taxon>
        <taxon>Pezizomycotina</taxon>
        <taxon>Leotiomycetes</taxon>
        <taxon>Helotiales</taxon>
        <taxon>Ploettnerulaceae</taxon>
        <taxon>Rhynchosporium</taxon>
    </lineage>
</organism>
<dbReference type="AlphaFoldDB" id="A0A1E1MGZ7"/>
<accession>A0A1E1MGZ7</accession>
<dbReference type="Proteomes" id="UP000177625">
    <property type="component" value="Unassembled WGS sequence"/>
</dbReference>
<gene>
    <name evidence="1" type="ORF">RSE6_09065</name>
</gene>
<protein>
    <submittedName>
        <fullName evidence="1">Uncharacterized protein</fullName>
    </submittedName>
</protein>
<evidence type="ECO:0000313" key="2">
    <source>
        <dbReference type="Proteomes" id="UP000177625"/>
    </source>
</evidence>
<proteinExistence type="predicted"/>
<keyword evidence="2" id="KW-1185">Reference proteome</keyword>
<sequence>MYNIGRSSSFTITIPILTLQLKQLQGWQFHLPQSERSSYNQN</sequence>
<dbReference type="EMBL" id="FJVC01000332">
    <property type="protein sequence ID" value="CZT48380.1"/>
    <property type="molecule type" value="Genomic_DNA"/>
</dbReference>
<reference evidence="2" key="1">
    <citation type="submission" date="2016-03" db="EMBL/GenBank/DDBJ databases">
        <authorList>
            <person name="Guldener U."/>
        </authorList>
    </citation>
    <scope>NUCLEOTIDE SEQUENCE [LARGE SCALE GENOMIC DNA]</scope>
</reference>
<name>A0A1E1MGZ7_RHYSE</name>